<keyword evidence="4 9" id="KW-0812">Transmembrane</keyword>
<keyword evidence="5 9" id="KW-1133">Transmembrane helix</keyword>
<evidence type="ECO:0000256" key="8">
    <source>
        <dbReference type="ARBA" id="ARBA00023303"/>
    </source>
</evidence>
<keyword evidence="3" id="KW-1003">Cell membrane</keyword>
<dbReference type="GO" id="GO:0005886">
    <property type="term" value="C:plasma membrane"/>
    <property type="evidence" value="ECO:0007669"/>
    <property type="project" value="UniProtKB-SubCell"/>
</dbReference>
<evidence type="ECO:0000256" key="3">
    <source>
        <dbReference type="ARBA" id="ARBA00022475"/>
    </source>
</evidence>
<comment type="caution">
    <text evidence="10">The sequence shown here is derived from an EMBL/GenBank/DDBJ whole genome shotgun (WGS) entry which is preliminary data.</text>
</comment>
<keyword evidence="2" id="KW-0813">Transport</keyword>
<dbReference type="InterPro" id="IPR000990">
    <property type="entry name" value="Innexin"/>
</dbReference>
<comment type="subcellular location">
    <subcellularLocation>
        <location evidence="1">Cell membrane</location>
        <topology evidence="1">Multi-pass membrane protein</topology>
    </subcellularLocation>
</comment>
<proteinExistence type="predicted"/>
<evidence type="ECO:0000313" key="11">
    <source>
        <dbReference type="Proteomes" id="UP000735302"/>
    </source>
</evidence>
<dbReference type="GO" id="GO:0034220">
    <property type="term" value="P:monoatomic ion transmembrane transport"/>
    <property type="evidence" value="ECO:0007669"/>
    <property type="project" value="UniProtKB-KW"/>
</dbReference>
<keyword evidence="6" id="KW-0406">Ion transport</keyword>
<accession>A0AAV4C7M4</accession>
<feature type="transmembrane region" description="Helical" evidence="9">
    <location>
        <begin position="247"/>
        <end position="267"/>
    </location>
</feature>
<feature type="transmembrane region" description="Helical" evidence="9">
    <location>
        <begin position="15"/>
        <end position="35"/>
    </location>
</feature>
<feature type="transmembrane region" description="Helical" evidence="9">
    <location>
        <begin position="379"/>
        <end position="404"/>
    </location>
</feature>
<evidence type="ECO:0000256" key="7">
    <source>
        <dbReference type="ARBA" id="ARBA00023136"/>
    </source>
</evidence>
<evidence type="ECO:0000256" key="5">
    <source>
        <dbReference type="ARBA" id="ARBA00022989"/>
    </source>
</evidence>
<dbReference type="EMBL" id="BLXT01005881">
    <property type="protein sequence ID" value="GFO27069.1"/>
    <property type="molecule type" value="Genomic_DNA"/>
</dbReference>
<sequence>MGVFRRSLAQDSVTYYTYTVSVIFFLILSLVTWLLPLSPDFQPQDQSVEGNLAVKQKKSVEAEIKPRYKAQCWCPVAFAPSMVVYTNAVCGAAFNQAIQGIDPDGDKVGASLYDIAFSEEIPDSEGERDAKKFKPVVNNKTEVEIPTVNVNIPEKDIKKQKDKSEKAWHFIHVKTPFVLFLFAICITIPYVVYTLMSSMMGGVNVDKTLLSAKAARRLDSDSRRQLFSELAHAAAQSMRPCSWVNSALYLLLKLLVCVALLVELFVVNGSLLPRAKSLEDDLKAMPEYAAVNIANNVNEALESSGRMNKEIQDTTYSSKLLLCEMKLRQLANIRSYTIQCVFNPDTYETSRSSSDQDTSPSGVADSHGRGWNFWELYEALYLIVLTYLVLLAVINVISLLEWLVKLVAKPCRERVSCGSDLPVDASLLLYMASENAGPDVVRAFAQSRAWDRGEGKESIALDE</sequence>
<evidence type="ECO:0000313" key="10">
    <source>
        <dbReference type="EMBL" id="GFO27069.1"/>
    </source>
</evidence>
<protein>
    <submittedName>
        <fullName evidence="10">Pannexin 8</fullName>
    </submittedName>
</protein>
<keyword evidence="11" id="KW-1185">Reference proteome</keyword>
<organism evidence="10 11">
    <name type="scientific">Plakobranchus ocellatus</name>
    <dbReference type="NCBI Taxonomy" id="259542"/>
    <lineage>
        <taxon>Eukaryota</taxon>
        <taxon>Metazoa</taxon>
        <taxon>Spiralia</taxon>
        <taxon>Lophotrochozoa</taxon>
        <taxon>Mollusca</taxon>
        <taxon>Gastropoda</taxon>
        <taxon>Heterobranchia</taxon>
        <taxon>Euthyneura</taxon>
        <taxon>Panpulmonata</taxon>
        <taxon>Sacoglossa</taxon>
        <taxon>Placobranchoidea</taxon>
        <taxon>Plakobranchidae</taxon>
        <taxon>Plakobranchus</taxon>
    </lineage>
</organism>
<evidence type="ECO:0000256" key="4">
    <source>
        <dbReference type="ARBA" id="ARBA00022692"/>
    </source>
</evidence>
<evidence type="ECO:0000256" key="2">
    <source>
        <dbReference type="ARBA" id="ARBA00022448"/>
    </source>
</evidence>
<dbReference type="Pfam" id="PF00876">
    <property type="entry name" value="Innexin"/>
    <property type="match status" value="1"/>
</dbReference>
<evidence type="ECO:0000256" key="9">
    <source>
        <dbReference type="SAM" id="Phobius"/>
    </source>
</evidence>
<keyword evidence="8" id="KW-0407">Ion channel</keyword>
<feature type="transmembrane region" description="Helical" evidence="9">
    <location>
        <begin position="177"/>
        <end position="196"/>
    </location>
</feature>
<dbReference type="AlphaFoldDB" id="A0AAV4C7M4"/>
<evidence type="ECO:0000256" key="6">
    <source>
        <dbReference type="ARBA" id="ARBA00023065"/>
    </source>
</evidence>
<dbReference type="Proteomes" id="UP000735302">
    <property type="component" value="Unassembled WGS sequence"/>
</dbReference>
<evidence type="ECO:0000256" key="1">
    <source>
        <dbReference type="ARBA" id="ARBA00004651"/>
    </source>
</evidence>
<keyword evidence="7 9" id="KW-0472">Membrane</keyword>
<gene>
    <name evidence="10" type="ORF">PoB_005357400</name>
</gene>
<reference evidence="10 11" key="1">
    <citation type="journal article" date="2021" name="Elife">
        <title>Chloroplast acquisition without the gene transfer in kleptoplastic sea slugs, Plakobranchus ocellatus.</title>
        <authorList>
            <person name="Maeda T."/>
            <person name="Takahashi S."/>
            <person name="Yoshida T."/>
            <person name="Shimamura S."/>
            <person name="Takaki Y."/>
            <person name="Nagai Y."/>
            <person name="Toyoda A."/>
            <person name="Suzuki Y."/>
            <person name="Arimoto A."/>
            <person name="Ishii H."/>
            <person name="Satoh N."/>
            <person name="Nishiyama T."/>
            <person name="Hasebe M."/>
            <person name="Maruyama T."/>
            <person name="Minagawa J."/>
            <person name="Obokata J."/>
            <person name="Shigenobu S."/>
        </authorList>
    </citation>
    <scope>NUCLEOTIDE SEQUENCE [LARGE SCALE GENOMIC DNA]</scope>
</reference>
<name>A0AAV4C7M4_9GAST</name>